<reference evidence="2 3" key="1">
    <citation type="submission" date="2016-10" db="EMBL/GenBank/DDBJ databases">
        <authorList>
            <person name="de Groot N.N."/>
        </authorList>
    </citation>
    <scope>NUCLEOTIDE SEQUENCE [LARGE SCALE GENOMIC DNA]</scope>
    <source>
        <strain evidence="2 3">NE2</strain>
    </source>
</reference>
<dbReference type="InterPro" id="IPR001845">
    <property type="entry name" value="HTH_ArsR_DNA-bd_dom"/>
</dbReference>
<dbReference type="EMBL" id="FOSN01000001">
    <property type="protein sequence ID" value="SFK03385.1"/>
    <property type="molecule type" value="Genomic_DNA"/>
</dbReference>
<dbReference type="PANTHER" id="PTHR38600">
    <property type="entry name" value="TRANSCRIPTIONAL REGULATORY PROTEIN"/>
    <property type="match status" value="1"/>
</dbReference>
<organism evidence="2 3">
    <name type="scientific">Methylocapsa palsarum</name>
    <dbReference type="NCBI Taxonomy" id="1612308"/>
    <lineage>
        <taxon>Bacteria</taxon>
        <taxon>Pseudomonadati</taxon>
        <taxon>Pseudomonadota</taxon>
        <taxon>Alphaproteobacteria</taxon>
        <taxon>Hyphomicrobiales</taxon>
        <taxon>Beijerinckiaceae</taxon>
        <taxon>Methylocapsa</taxon>
    </lineage>
</organism>
<dbReference type="PANTHER" id="PTHR38600:SF2">
    <property type="entry name" value="SLL0088 PROTEIN"/>
    <property type="match status" value="1"/>
</dbReference>
<dbReference type="NCBIfam" id="NF033788">
    <property type="entry name" value="HTH_metalloreg"/>
    <property type="match status" value="1"/>
</dbReference>
<dbReference type="Pfam" id="PF12840">
    <property type="entry name" value="HTH_20"/>
    <property type="match status" value="1"/>
</dbReference>
<protein>
    <submittedName>
        <fullName evidence="2">DNA-binding transcriptional regulator, ArsR family</fullName>
    </submittedName>
</protein>
<dbReference type="STRING" id="1612308.SAMN05444581_101400"/>
<dbReference type="PRINTS" id="PR00778">
    <property type="entry name" value="HTHARSR"/>
</dbReference>
<dbReference type="Proteomes" id="UP000198755">
    <property type="component" value="Unassembled WGS sequence"/>
</dbReference>
<dbReference type="SMART" id="SM00418">
    <property type="entry name" value="HTH_ARSR"/>
    <property type="match status" value="1"/>
</dbReference>
<dbReference type="RefSeq" id="WP_091676744.1">
    <property type="nucleotide sequence ID" value="NZ_FOSN01000001.1"/>
</dbReference>
<dbReference type="AlphaFoldDB" id="A0A1I3W7B7"/>
<evidence type="ECO:0000313" key="2">
    <source>
        <dbReference type="EMBL" id="SFK03385.1"/>
    </source>
</evidence>
<dbReference type="CDD" id="cd00090">
    <property type="entry name" value="HTH_ARSR"/>
    <property type="match status" value="1"/>
</dbReference>
<keyword evidence="2" id="KW-0238">DNA-binding</keyword>
<dbReference type="InterPro" id="IPR036388">
    <property type="entry name" value="WH-like_DNA-bd_sf"/>
</dbReference>
<feature type="domain" description="HTH arsR-type" evidence="1">
    <location>
        <begin position="1"/>
        <end position="96"/>
    </location>
</feature>
<evidence type="ECO:0000259" key="1">
    <source>
        <dbReference type="PROSITE" id="PS50987"/>
    </source>
</evidence>
<name>A0A1I3W7B7_9HYPH</name>
<proteinExistence type="predicted"/>
<dbReference type="InterPro" id="IPR036390">
    <property type="entry name" value="WH_DNA-bd_sf"/>
</dbReference>
<gene>
    <name evidence="2" type="ORF">SAMN05444581_101400</name>
</gene>
<evidence type="ECO:0000313" key="3">
    <source>
        <dbReference type="Proteomes" id="UP000198755"/>
    </source>
</evidence>
<dbReference type="OrthoDB" id="9790747at2"/>
<dbReference type="GO" id="GO:0003677">
    <property type="term" value="F:DNA binding"/>
    <property type="evidence" value="ECO:0007669"/>
    <property type="project" value="UniProtKB-KW"/>
</dbReference>
<dbReference type="GO" id="GO:0003700">
    <property type="term" value="F:DNA-binding transcription factor activity"/>
    <property type="evidence" value="ECO:0007669"/>
    <property type="project" value="InterPro"/>
</dbReference>
<dbReference type="SUPFAM" id="SSF46785">
    <property type="entry name" value="Winged helix' DNA-binding domain"/>
    <property type="match status" value="1"/>
</dbReference>
<dbReference type="Gene3D" id="1.10.10.10">
    <property type="entry name" value="Winged helix-like DNA-binding domain superfamily/Winged helix DNA-binding domain"/>
    <property type="match status" value="1"/>
</dbReference>
<dbReference type="InterPro" id="IPR011991">
    <property type="entry name" value="ArsR-like_HTH"/>
</dbReference>
<keyword evidence="3" id="KW-1185">Reference proteome</keyword>
<accession>A0A1I3W7B7</accession>
<dbReference type="PROSITE" id="PS50987">
    <property type="entry name" value="HTH_ARSR_2"/>
    <property type="match status" value="1"/>
</dbReference>
<sequence length="114" mass="12411">MSDSLSAKFAALADPTRRAMLARLALSELTLADLAKPLEMTVPAVAKHLAVLERAGFVTRSRPTKSVARPAKLQVAAFSEMADWIEKCRVHWEGSFDRLAAYLETPEAKGAEDA</sequence>